<protein>
    <submittedName>
        <fullName evidence="2">Uncharacterized protein</fullName>
    </submittedName>
</protein>
<sequence length="109" mass="12400">MARHSSSVLWRAAPRCPSIILAVVVFWSINLDLFVHPHSLATDEECFEESKQTELSLVAWIFMGLAILTALTKLYTTLIIFRRPRWNDLMISSSLLCRIVASSFCPVFV</sequence>
<accession>A0A9P9JP99</accession>
<keyword evidence="1" id="KW-1133">Transmembrane helix</keyword>
<organism evidence="2 3">
    <name type="scientific">Dactylonectria macrodidyma</name>
    <dbReference type="NCBI Taxonomy" id="307937"/>
    <lineage>
        <taxon>Eukaryota</taxon>
        <taxon>Fungi</taxon>
        <taxon>Dikarya</taxon>
        <taxon>Ascomycota</taxon>
        <taxon>Pezizomycotina</taxon>
        <taxon>Sordariomycetes</taxon>
        <taxon>Hypocreomycetidae</taxon>
        <taxon>Hypocreales</taxon>
        <taxon>Nectriaceae</taxon>
        <taxon>Dactylonectria</taxon>
    </lineage>
</organism>
<keyword evidence="1" id="KW-0812">Transmembrane</keyword>
<dbReference type="Proteomes" id="UP000738349">
    <property type="component" value="Unassembled WGS sequence"/>
</dbReference>
<dbReference type="AlphaFoldDB" id="A0A9P9JP99"/>
<name>A0A9P9JP99_9HYPO</name>
<reference evidence="2" key="1">
    <citation type="journal article" date="2021" name="Nat. Commun.">
        <title>Genetic determinants of endophytism in the Arabidopsis root mycobiome.</title>
        <authorList>
            <person name="Mesny F."/>
            <person name="Miyauchi S."/>
            <person name="Thiergart T."/>
            <person name="Pickel B."/>
            <person name="Atanasova L."/>
            <person name="Karlsson M."/>
            <person name="Huettel B."/>
            <person name="Barry K.W."/>
            <person name="Haridas S."/>
            <person name="Chen C."/>
            <person name="Bauer D."/>
            <person name="Andreopoulos W."/>
            <person name="Pangilinan J."/>
            <person name="LaButti K."/>
            <person name="Riley R."/>
            <person name="Lipzen A."/>
            <person name="Clum A."/>
            <person name="Drula E."/>
            <person name="Henrissat B."/>
            <person name="Kohler A."/>
            <person name="Grigoriev I.V."/>
            <person name="Martin F.M."/>
            <person name="Hacquard S."/>
        </authorList>
    </citation>
    <scope>NUCLEOTIDE SEQUENCE</scope>
    <source>
        <strain evidence="2">MPI-CAGE-AT-0147</strain>
    </source>
</reference>
<feature type="transmembrane region" description="Helical" evidence="1">
    <location>
        <begin position="57"/>
        <end position="81"/>
    </location>
</feature>
<keyword evidence="1" id="KW-0472">Membrane</keyword>
<evidence type="ECO:0000256" key="1">
    <source>
        <dbReference type="SAM" id="Phobius"/>
    </source>
</evidence>
<evidence type="ECO:0000313" key="3">
    <source>
        <dbReference type="Proteomes" id="UP000738349"/>
    </source>
</evidence>
<dbReference type="EMBL" id="JAGMUV010000001">
    <property type="protein sequence ID" value="KAH7176954.1"/>
    <property type="molecule type" value="Genomic_DNA"/>
</dbReference>
<proteinExistence type="predicted"/>
<gene>
    <name evidence="2" type="ORF">EDB81DRAFT_875739</name>
</gene>
<comment type="caution">
    <text evidence="2">The sequence shown here is derived from an EMBL/GenBank/DDBJ whole genome shotgun (WGS) entry which is preliminary data.</text>
</comment>
<feature type="transmembrane region" description="Helical" evidence="1">
    <location>
        <begin position="12"/>
        <end position="29"/>
    </location>
</feature>
<keyword evidence="3" id="KW-1185">Reference proteome</keyword>
<dbReference type="OrthoDB" id="3923077at2759"/>
<evidence type="ECO:0000313" key="2">
    <source>
        <dbReference type="EMBL" id="KAH7176954.1"/>
    </source>
</evidence>